<accession>A0A7M1B6X3</accession>
<evidence type="ECO:0000313" key="2">
    <source>
        <dbReference type="EMBL" id="QOP44518.1"/>
    </source>
</evidence>
<sequence>MNCNIISLENFSREVKKLFKKYKKITADLQELQKILQKNPQAGIELGHGCYKIRLANSSIPTGKSSGFRVIYYYLDTQNNIYLMSIYSKTELENISDQKIIAILKENGL</sequence>
<reference evidence="2 3" key="1">
    <citation type="submission" date="2019-06" db="EMBL/GenBank/DDBJ databases">
        <title>Sulfurimonas gotlandica sp. nov., a chemoautotrophic and psychrotolerant epsilonproteobacterium isolated from a pelagic redoxcline, and an emended description of the genus Sulfurimonas.</title>
        <authorList>
            <person name="Wang S."/>
            <person name="Jiang L."/>
            <person name="Shao Z."/>
        </authorList>
    </citation>
    <scope>NUCLEOTIDE SEQUENCE [LARGE SCALE GENOMIC DNA]</scope>
    <source>
        <strain evidence="2 3">S2-6</strain>
    </source>
</reference>
<dbReference type="PIRSF" id="PIRSF039032">
    <property type="entry name" value="HigB-2"/>
    <property type="match status" value="1"/>
</dbReference>
<dbReference type="KEGG" id="ssei:FJR45_11435"/>
<proteinExistence type="predicted"/>
<dbReference type="InterPro" id="IPR009387">
    <property type="entry name" value="HigB-2"/>
</dbReference>
<name>A0A7M1B6X3_9BACT</name>
<keyword evidence="3" id="KW-1185">Reference proteome</keyword>
<evidence type="ECO:0000256" key="1">
    <source>
        <dbReference type="SAM" id="Coils"/>
    </source>
</evidence>
<gene>
    <name evidence="2" type="ORF">FJR45_11435</name>
</gene>
<dbReference type="RefSeq" id="WP_193150649.1">
    <property type="nucleotide sequence ID" value="NZ_CP041235.1"/>
</dbReference>
<organism evidence="2 3">
    <name type="scientific">Sulfurimonas sediminis</name>
    <dbReference type="NCBI Taxonomy" id="2590020"/>
    <lineage>
        <taxon>Bacteria</taxon>
        <taxon>Pseudomonadati</taxon>
        <taxon>Campylobacterota</taxon>
        <taxon>Epsilonproteobacteria</taxon>
        <taxon>Campylobacterales</taxon>
        <taxon>Sulfurimonadaceae</taxon>
        <taxon>Sulfurimonas</taxon>
    </lineage>
</organism>
<evidence type="ECO:0008006" key="4">
    <source>
        <dbReference type="Google" id="ProtNLM"/>
    </source>
</evidence>
<evidence type="ECO:0000313" key="3">
    <source>
        <dbReference type="Proteomes" id="UP000593719"/>
    </source>
</evidence>
<dbReference type="Proteomes" id="UP000593719">
    <property type="component" value="Chromosome"/>
</dbReference>
<feature type="coiled-coil region" evidence="1">
    <location>
        <begin position="8"/>
        <end position="35"/>
    </location>
</feature>
<protein>
    <recommendedName>
        <fullName evidence="4">Type II toxin-antitoxin system RelE/ParE family toxin</fullName>
    </recommendedName>
</protein>
<dbReference type="EMBL" id="CP041235">
    <property type="protein sequence ID" value="QOP44518.1"/>
    <property type="molecule type" value="Genomic_DNA"/>
</dbReference>
<keyword evidence="1" id="KW-0175">Coiled coil</keyword>
<dbReference type="AlphaFoldDB" id="A0A7M1B6X3"/>